<reference evidence="2" key="1">
    <citation type="submission" date="2016-10" db="EMBL/GenBank/DDBJ databases">
        <authorList>
            <person name="de Groot N.N."/>
        </authorList>
    </citation>
    <scope>NUCLEOTIDE SEQUENCE [LARGE SCALE GENOMIC DNA]</scope>
    <source>
        <strain evidence="2">DSM 24204</strain>
    </source>
</reference>
<dbReference type="RefSeq" id="WP_090923204.1">
    <property type="nucleotide sequence ID" value="NZ_CP016180.1"/>
</dbReference>
<protein>
    <submittedName>
        <fullName evidence="2">Uncharacterized protein</fullName>
    </submittedName>
</protein>
<organism evidence="2 3">
    <name type="scientific">Phocoenobacter skyensis</name>
    <dbReference type="NCBI Taxonomy" id="97481"/>
    <lineage>
        <taxon>Bacteria</taxon>
        <taxon>Pseudomonadati</taxon>
        <taxon>Pseudomonadota</taxon>
        <taxon>Gammaproteobacteria</taxon>
        <taxon>Pasteurellales</taxon>
        <taxon>Pasteurellaceae</taxon>
        <taxon>Phocoenobacter</taxon>
    </lineage>
</organism>
<reference evidence="3" key="2">
    <citation type="submission" date="2016-10" db="EMBL/GenBank/DDBJ databases">
        <authorList>
            <person name="Varghese N."/>
            <person name="Submissions S."/>
        </authorList>
    </citation>
    <scope>NUCLEOTIDE SEQUENCE [LARGE SCALE GENOMIC DNA]</scope>
    <source>
        <strain evidence="3">DSM 24204</strain>
    </source>
</reference>
<dbReference type="Proteomes" id="UP000198883">
    <property type="component" value="Unassembled WGS sequence"/>
</dbReference>
<dbReference type="EMBL" id="FOBN01000030">
    <property type="protein sequence ID" value="SEM61675.1"/>
    <property type="molecule type" value="Genomic_DNA"/>
</dbReference>
<dbReference type="EMBL" id="JASAVS010000031">
    <property type="protein sequence ID" value="MDP8086335.1"/>
    <property type="molecule type" value="Genomic_DNA"/>
</dbReference>
<evidence type="ECO:0000313" key="1">
    <source>
        <dbReference type="EMBL" id="MDP8086335.1"/>
    </source>
</evidence>
<dbReference type="AlphaFoldDB" id="A0A1H7ZTD0"/>
<evidence type="ECO:0000313" key="4">
    <source>
        <dbReference type="Proteomes" id="UP001224812"/>
    </source>
</evidence>
<accession>A0A1H7ZTD0</accession>
<dbReference type="Proteomes" id="UP001224812">
    <property type="component" value="Unassembled WGS sequence"/>
</dbReference>
<name>A0A1H7ZTD0_9PAST</name>
<reference evidence="1 4" key="3">
    <citation type="journal article" date="2023" name="Front. Microbiol.">
        <title>Phylogeography and host specificity of Pasteurellaceae pathogenic to sea-farmed fish in the north-east Atlantic.</title>
        <authorList>
            <person name="Gulla S."/>
            <person name="Colquhoun D.J."/>
            <person name="Olsen A.B."/>
            <person name="Spilsberg B."/>
            <person name="Lagesen K."/>
            <person name="Aakesson C.P."/>
            <person name="Strom S."/>
            <person name="Manji F."/>
            <person name="Birkbeck T.H."/>
            <person name="Nilsen H.K."/>
        </authorList>
    </citation>
    <scope>NUCLEOTIDE SEQUENCE [LARGE SCALE GENOMIC DNA]</scope>
    <source>
        <strain evidence="1 4">VIO11850</strain>
    </source>
</reference>
<gene>
    <name evidence="1" type="ORF">QJT92_10440</name>
    <name evidence="2" type="ORF">SAMN05444853_1307</name>
</gene>
<dbReference type="GeneID" id="83543916"/>
<evidence type="ECO:0000313" key="2">
    <source>
        <dbReference type="EMBL" id="SEM61675.1"/>
    </source>
</evidence>
<proteinExistence type="predicted"/>
<sequence length="59" mass="6873">MAIEKPTTVQFHLEVLRQIPKSYPITADELHKKMASIGSHCVIFCKFFTQSYRLFSKLN</sequence>
<keyword evidence="4" id="KW-1185">Reference proteome</keyword>
<evidence type="ECO:0000313" key="3">
    <source>
        <dbReference type="Proteomes" id="UP000198883"/>
    </source>
</evidence>
<dbReference type="STRING" id="97481.SAMN05444853_1307"/>